<dbReference type="GeneID" id="65112550"/>
<dbReference type="Proteomes" id="UP000246622">
    <property type="component" value="Segment"/>
</dbReference>
<dbReference type="EMBL" id="MH051917">
    <property type="protein sequence ID" value="AWD92193.1"/>
    <property type="molecule type" value="Genomic_DNA"/>
</dbReference>
<evidence type="ECO:0000313" key="2">
    <source>
        <dbReference type="Proteomes" id="UP000246622"/>
    </source>
</evidence>
<protein>
    <submittedName>
        <fullName evidence="1">Uncharacterized protein</fullName>
    </submittedName>
</protein>
<name>A0A2S1GS32_9CAUD</name>
<proteinExistence type="predicted"/>
<dbReference type="KEGG" id="vg:65112550"/>
<accession>A0A2S1GS32</accession>
<organism evidence="1 2">
    <name type="scientific">Enterobacteria phage vB_EcoM_IME341</name>
    <dbReference type="NCBI Taxonomy" id="2163891"/>
    <lineage>
        <taxon>Viruses</taxon>
        <taxon>Duplodnaviria</taxon>
        <taxon>Heunggongvirae</taxon>
        <taxon>Uroviricota</taxon>
        <taxon>Caudoviricetes</taxon>
        <taxon>Pantevenvirales</taxon>
        <taxon>Straboviridae</taxon>
        <taxon>Tevenvirinae</taxon>
        <taxon>Dhakavirus</taxon>
        <taxon>Dhakavirus ime348</taxon>
    </lineage>
</organism>
<reference evidence="1 2" key="1">
    <citation type="submission" date="2018-03" db="EMBL/GenBank/DDBJ databases">
        <title>Complete genome sequence analysis of Enterobacteria phage IME341.</title>
        <authorList>
            <person name="Li P."/>
            <person name="Wang J."/>
            <person name="Tong Y."/>
        </authorList>
    </citation>
    <scope>NUCLEOTIDE SEQUENCE [LARGE SCALE GENOMIC DNA]</scope>
</reference>
<sequence>MLVENSNKAIKTKWKRPDYEGSDDYIPGWFVNLHHFAFASEYDMMRWFTREEREELSSKGFYLAVYEIPEDEVVIGGRQVMFRKSYAELVDFIEMRKL</sequence>
<keyword evidence="2" id="KW-1185">Reference proteome</keyword>
<evidence type="ECO:0000313" key="1">
    <source>
        <dbReference type="EMBL" id="AWD92193.1"/>
    </source>
</evidence>
<dbReference type="RefSeq" id="YP_010094940.1">
    <property type="nucleotide sequence ID" value="NC_055742.1"/>
</dbReference>